<keyword evidence="3 5" id="KW-0690">Ribosome biogenesis</keyword>
<feature type="region of interest" description="Disordered" evidence="6">
    <location>
        <begin position="1"/>
        <end position="37"/>
    </location>
</feature>
<name>A0A8H6FGX1_9LECA</name>
<feature type="compositionally biased region" description="Basic and acidic residues" evidence="6">
    <location>
        <begin position="187"/>
        <end position="211"/>
    </location>
</feature>
<gene>
    <name evidence="7" type="ORF">HO133_008892</name>
</gene>
<comment type="caution">
    <text evidence="7">The sequence shown here is derived from an EMBL/GenBank/DDBJ whole genome shotgun (WGS) entry which is preliminary data.</text>
</comment>
<comment type="subcellular location">
    <subcellularLocation>
        <location evidence="1 5">Nucleus</location>
    </subcellularLocation>
</comment>
<dbReference type="GeneID" id="59337287"/>
<evidence type="ECO:0000256" key="6">
    <source>
        <dbReference type="SAM" id="MobiDB-lite"/>
    </source>
</evidence>
<evidence type="ECO:0000313" key="8">
    <source>
        <dbReference type="Proteomes" id="UP000593566"/>
    </source>
</evidence>
<evidence type="ECO:0000256" key="4">
    <source>
        <dbReference type="ARBA" id="ARBA00023242"/>
    </source>
</evidence>
<dbReference type="EMBL" id="JACCJB010000005">
    <property type="protein sequence ID" value="KAF6227448.1"/>
    <property type="molecule type" value="Genomic_DNA"/>
</dbReference>
<proteinExistence type="inferred from homology"/>
<comment type="function">
    <text evidence="5">Involved in ribosomal large subunit assembly.</text>
</comment>
<dbReference type="GO" id="GO:0042254">
    <property type="term" value="P:ribosome biogenesis"/>
    <property type="evidence" value="ECO:0007669"/>
    <property type="project" value="UniProtKB-KW"/>
</dbReference>
<evidence type="ECO:0000313" key="7">
    <source>
        <dbReference type="EMBL" id="KAF6227448.1"/>
    </source>
</evidence>
<reference evidence="7 8" key="1">
    <citation type="journal article" date="2020" name="Genomics">
        <title>Complete, high-quality genomes from long-read metagenomic sequencing of two wolf lichen thalli reveals enigmatic genome architecture.</title>
        <authorList>
            <person name="McKenzie S.K."/>
            <person name="Walston R.F."/>
            <person name="Allen J.L."/>
        </authorList>
    </citation>
    <scope>NUCLEOTIDE SEQUENCE [LARGE SCALE GENOMIC DNA]</scope>
    <source>
        <strain evidence="7">WasteWater1</strain>
    </source>
</reference>
<sequence>MPGDSTPAASQAASTSALKSAPSAASHPDPSSITVTKAIPPTFDLGNLLCHDPTPLPPLPPPALLAATARDCAQSLINQLLTACPVVTAAAGGGVLMALPPATFPLPREKPLPRKKAETTWERFAKKKGIRDRKRGEGGREYDAGKGEWVPRWGYKGRNKDGEGGWIVEVDEEKERGLEGEGTGKTVRGEGRRDRVEKVRRNERKQRANERKGRKSGGGG</sequence>
<comment type="similarity">
    <text evidence="2 5">Belongs to the RRS1 family.</text>
</comment>
<keyword evidence="8" id="KW-1185">Reference proteome</keyword>
<dbReference type="InterPro" id="IPR007023">
    <property type="entry name" value="Ribosom_reg"/>
</dbReference>
<accession>A0A8H6FGX1</accession>
<evidence type="ECO:0000256" key="2">
    <source>
        <dbReference type="ARBA" id="ARBA00010077"/>
    </source>
</evidence>
<feature type="region of interest" description="Disordered" evidence="6">
    <location>
        <begin position="155"/>
        <end position="220"/>
    </location>
</feature>
<feature type="compositionally biased region" description="Low complexity" evidence="6">
    <location>
        <begin position="1"/>
        <end position="32"/>
    </location>
</feature>
<protein>
    <recommendedName>
        <fullName evidence="5">Ribosome biogenesis regulatory protein</fullName>
    </recommendedName>
</protein>
<evidence type="ECO:0000256" key="3">
    <source>
        <dbReference type="ARBA" id="ARBA00022517"/>
    </source>
</evidence>
<dbReference type="AlphaFoldDB" id="A0A8H6FGX1"/>
<dbReference type="GO" id="GO:0005634">
    <property type="term" value="C:nucleus"/>
    <property type="evidence" value="ECO:0007669"/>
    <property type="project" value="UniProtKB-SubCell"/>
</dbReference>
<evidence type="ECO:0000256" key="1">
    <source>
        <dbReference type="ARBA" id="ARBA00004123"/>
    </source>
</evidence>
<keyword evidence="4 5" id="KW-0539">Nucleus</keyword>
<dbReference type="RefSeq" id="XP_037155756.1">
    <property type="nucleotide sequence ID" value="XM_037299755.1"/>
</dbReference>
<evidence type="ECO:0000256" key="5">
    <source>
        <dbReference type="RuleBase" id="RU364132"/>
    </source>
</evidence>
<organism evidence="7 8">
    <name type="scientific">Letharia lupina</name>
    <dbReference type="NCBI Taxonomy" id="560253"/>
    <lineage>
        <taxon>Eukaryota</taxon>
        <taxon>Fungi</taxon>
        <taxon>Dikarya</taxon>
        <taxon>Ascomycota</taxon>
        <taxon>Pezizomycotina</taxon>
        <taxon>Lecanoromycetes</taxon>
        <taxon>OSLEUM clade</taxon>
        <taxon>Lecanoromycetidae</taxon>
        <taxon>Lecanorales</taxon>
        <taxon>Lecanorineae</taxon>
        <taxon>Parmeliaceae</taxon>
        <taxon>Letharia</taxon>
    </lineage>
</organism>
<dbReference type="Proteomes" id="UP000593566">
    <property type="component" value="Unassembled WGS sequence"/>
</dbReference>
<dbReference type="Pfam" id="PF04939">
    <property type="entry name" value="RRS1"/>
    <property type="match status" value="1"/>
</dbReference>